<dbReference type="FunFam" id="3.40.50.300:FF:001064">
    <property type="entry name" value="Selenocysteine-specific translation elongation factor"/>
    <property type="match status" value="1"/>
</dbReference>
<dbReference type="InterPro" id="IPR036390">
    <property type="entry name" value="WH_DNA-bd_sf"/>
</dbReference>
<organism evidence="10 11">
    <name type="scientific">Thiovibrio frasassiensis</name>
    <dbReference type="NCBI Taxonomy" id="2984131"/>
    <lineage>
        <taxon>Bacteria</taxon>
        <taxon>Pseudomonadati</taxon>
        <taxon>Thermodesulfobacteriota</taxon>
        <taxon>Desulfobulbia</taxon>
        <taxon>Desulfobulbales</taxon>
        <taxon>Thiovibrionaceae</taxon>
        <taxon>Thiovibrio</taxon>
    </lineage>
</organism>
<dbReference type="Gene3D" id="1.10.10.10">
    <property type="entry name" value="Winged helix-like DNA-binding domain superfamily/Winged helix DNA-binding domain"/>
    <property type="match status" value="3"/>
</dbReference>
<keyword evidence="6" id="KW-0342">GTP-binding</keyword>
<dbReference type="SUPFAM" id="SSF46785">
    <property type="entry name" value="Winged helix' DNA-binding domain"/>
    <property type="match status" value="3"/>
</dbReference>
<dbReference type="EMBL" id="JAPHEH010000001">
    <property type="protein sequence ID" value="MDG4476426.1"/>
    <property type="molecule type" value="Genomic_DNA"/>
</dbReference>
<dbReference type="SUPFAM" id="SSF50465">
    <property type="entry name" value="EF-Tu/eEF-1alpha/eIF2-gamma C-terminal domain"/>
    <property type="match status" value="1"/>
</dbReference>
<dbReference type="GO" id="GO:0003746">
    <property type="term" value="F:translation elongation factor activity"/>
    <property type="evidence" value="ECO:0007669"/>
    <property type="project" value="UniProtKB-KW"/>
</dbReference>
<dbReference type="Proteomes" id="UP001154240">
    <property type="component" value="Unassembled WGS sequence"/>
</dbReference>
<comment type="subcellular location">
    <subcellularLocation>
        <location evidence="1">Cytoplasm</location>
    </subcellularLocation>
</comment>
<dbReference type="RefSeq" id="WP_307633393.1">
    <property type="nucleotide sequence ID" value="NZ_JAPHEH010000001.1"/>
</dbReference>
<evidence type="ECO:0000259" key="9">
    <source>
        <dbReference type="PROSITE" id="PS51722"/>
    </source>
</evidence>
<dbReference type="InterPro" id="IPR027417">
    <property type="entry name" value="P-loop_NTPase"/>
</dbReference>
<feature type="domain" description="Tr-type G" evidence="9">
    <location>
        <begin position="1"/>
        <end position="172"/>
    </location>
</feature>
<keyword evidence="10" id="KW-0251">Elongation factor</keyword>
<dbReference type="InterPro" id="IPR009001">
    <property type="entry name" value="Transl_elong_EF1A/Init_IF2_C"/>
</dbReference>
<reference evidence="10" key="1">
    <citation type="journal article" date="2022" name="bioRxiv">
        <title>Thiovibrio frasassiensisgen. nov., sp. nov., an autotrophic, elemental sulfur disproportionating bacterium isolated from sulfidic karst sediment, and proposal of Thiovibrionaceae fam. nov.</title>
        <authorList>
            <person name="Aronson H."/>
            <person name="Thomas C."/>
            <person name="Bhattacharyya M."/>
            <person name="Eckstein S."/>
            <person name="Jensen S."/>
            <person name="Barco R."/>
            <person name="Macalady J."/>
            <person name="Amend J."/>
        </authorList>
    </citation>
    <scope>NUCLEOTIDE SEQUENCE</scope>
    <source>
        <strain evidence="10">RS19-109</strain>
    </source>
</reference>
<dbReference type="GO" id="GO:0005829">
    <property type="term" value="C:cytosol"/>
    <property type="evidence" value="ECO:0007669"/>
    <property type="project" value="TreeGrafter"/>
</dbReference>
<evidence type="ECO:0000313" key="10">
    <source>
        <dbReference type="EMBL" id="MDG4476426.1"/>
    </source>
</evidence>
<dbReference type="Pfam" id="PF09107">
    <property type="entry name" value="WHD_3rd_SelB"/>
    <property type="match status" value="1"/>
</dbReference>
<keyword evidence="5" id="KW-0648">Protein biosynthesis</keyword>
<dbReference type="CDD" id="cd04171">
    <property type="entry name" value="SelB"/>
    <property type="match status" value="1"/>
</dbReference>
<dbReference type="PROSITE" id="PS51722">
    <property type="entry name" value="G_TR_2"/>
    <property type="match status" value="1"/>
</dbReference>
<evidence type="ECO:0000256" key="4">
    <source>
        <dbReference type="ARBA" id="ARBA00022741"/>
    </source>
</evidence>
<dbReference type="InterPro" id="IPR057335">
    <property type="entry name" value="Beta-barrel_SelB"/>
</dbReference>
<comment type="caution">
    <text evidence="10">The sequence shown here is derived from an EMBL/GenBank/DDBJ whole genome shotgun (WGS) entry which is preliminary data.</text>
</comment>
<dbReference type="NCBIfam" id="TIGR00231">
    <property type="entry name" value="small_GTP"/>
    <property type="match status" value="1"/>
</dbReference>
<proteinExistence type="predicted"/>
<dbReference type="GO" id="GO:0003723">
    <property type="term" value="F:RNA binding"/>
    <property type="evidence" value="ECO:0007669"/>
    <property type="project" value="InterPro"/>
</dbReference>
<dbReference type="CDD" id="cd15491">
    <property type="entry name" value="selB_III"/>
    <property type="match status" value="1"/>
</dbReference>
<dbReference type="InterPro" id="IPR009000">
    <property type="entry name" value="Transl_B-barrel_sf"/>
</dbReference>
<dbReference type="PANTHER" id="PTHR43721:SF22">
    <property type="entry name" value="ELONGATION FACTOR TU, MITOCHONDRIAL"/>
    <property type="match status" value="1"/>
</dbReference>
<evidence type="ECO:0000256" key="3">
    <source>
        <dbReference type="ARBA" id="ARBA00022490"/>
    </source>
</evidence>
<dbReference type="InterPro" id="IPR005225">
    <property type="entry name" value="Small_GTP-bd"/>
</dbReference>
<evidence type="ECO:0000313" key="11">
    <source>
        <dbReference type="Proteomes" id="UP001154240"/>
    </source>
</evidence>
<dbReference type="InterPro" id="IPR004535">
    <property type="entry name" value="Transl_elong_SelB"/>
</dbReference>
<dbReference type="InterPro" id="IPR015191">
    <property type="entry name" value="SelB_WHD4"/>
</dbReference>
<dbReference type="Pfam" id="PF25461">
    <property type="entry name" value="Beta-barrel_SelB"/>
    <property type="match status" value="1"/>
</dbReference>
<keyword evidence="3" id="KW-0963">Cytoplasm</keyword>
<name>A0A9X4MHH2_9BACT</name>
<sequence length="642" mass="71373">MREIVLGTAGHVDHGKTSLVRALTGIDTDRLKEEKKRGITIELGFAFLDLPCGHRLGIIDVPGHERFVKNMVAGATGIDLLAFVIAADEGIMPQTREHFEICRLLGVKRGLVILTKKDMVDAEWLELVREDVRQFLAGSFLEDAPMVAVSSTTGEGLDEVREVLDTLVRGSEFSEAHGPFRLPVDRVFSMKGFGVVVTGTSISGRIGVGEDITVYPQGHTAKIRGIQVHGQDVELVEAGKRTAINIQGLDTEMISRGNMLATPGTLAPSFLLDGDFFYLSGNAKPLKNRSRVRIHIGTAEIMGRVVLLEDEELLPGNRANVQLLLEEPFGAWPGDRYVVRSYSPVATIGGGGIWNGSPPKRRRFKEANSEIFALYQEGSAEDISLLHLKEAGVVGLTFDALCVKMGQFGKRFRKLLDGPISSRKIIMVDSDRQRMIAAETFEGMSAKLTKILADFHRDNSMKPGLSKEELRSRLHHDLDQRLFQLLLNTLVKQGTIAVEESVVRLADHRVSLKADAQDIRAEMESFYGEAGLTPPTVREVQERFAKYPGPLVREVLELLVREQVLVKISEDLYFLGRAITELQEKLVAFIKKEGEIDAPRFKNLTGLTRKFSIPLLEYFDKIKVTIRVGDRRLLRETRSSAQ</sequence>
<keyword evidence="11" id="KW-1185">Reference proteome</keyword>
<accession>A0A9X4MHH2</accession>
<gene>
    <name evidence="10" type="primary">selB</name>
    <name evidence="10" type="ORF">OLX77_09690</name>
</gene>
<dbReference type="AlphaFoldDB" id="A0A9X4MHH2"/>
<dbReference type="Gene3D" id="3.40.50.300">
    <property type="entry name" value="P-loop containing nucleotide triphosphate hydrolases"/>
    <property type="match status" value="1"/>
</dbReference>
<evidence type="ECO:0000256" key="8">
    <source>
        <dbReference type="ARBA" id="ARBA00031615"/>
    </source>
</evidence>
<dbReference type="GO" id="GO:0001514">
    <property type="term" value="P:selenocysteine incorporation"/>
    <property type="evidence" value="ECO:0007669"/>
    <property type="project" value="InterPro"/>
</dbReference>
<dbReference type="Gene3D" id="2.40.30.10">
    <property type="entry name" value="Translation factors"/>
    <property type="match status" value="1"/>
</dbReference>
<dbReference type="CDD" id="cd03696">
    <property type="entry name" value="SelB_II"/>
    <property type="match status" value="1"/>
</dbReference>
<dbReference type="Pfam" id="PF09106">
    <property type="entry name" value="WHD_2nd_SelB"/>
    <property type="match status" value="1"/>
</dbReference>
<dbReference type="GO" id="GO:0005525">
    <property type="term" value="F:GTP binding"/>
    <property type="evidence" value="ECO:0007669"/>
    <property type="project" value="UniProtKB-KW"/>
</dbReference>
<comment type="function">
    <text evidence="7">Translation factor necessary for the incorporation of selenocysteine into proteins. It probably replaces EF-Tu for the insertion of selenocysteine directed by the UGA codon. SelB binds GTP and GDP.</text>
</comment>
<dbReference type="GO" id="GO:0003924">
    <property type="term" value="F:GTPase activity"/>
    <property type="evidence" value="ECO:0007669"/>
    <property type="project" value="InterPro"/>
</dbReference>
<reference evidence="10" key="2">
    <citation type="submission" date="2022-10" db="EMBL/GenBank/DDBJ databases">
        <authorList>
            <person name="Aronson H.S."/>
        </authorList>
    </citation>
    <scope>NUCLEOTIDE SEQUENCE</scope>
    <source>
        <strain evidence="10">RS19-109</strain>
    </source>
</reference>
<dbReference type="InterPro" id="IPR050055">
    <property type="entry name" value="EF-Tu_GTPase"/>
</dbReference>
<dbReference type="SUPFAM" id="SSF52540">
    <property type="entry name" value="P-loop containing nucleoside triphosphate hydrolases"/>
    <property type="match status" value="1"/>
</dbReference>
<evidence type="ECO:0000256" key="5">
    <source>
        <dbReference type="ARBA" id="ARBA00022917"/>
    </source>
</evidence>
<evidence type="ECO:0000256" key="1">
    <source>
        <dbReference type="ARBA" id="ARBA00004496"/>
    </source>
</evidence>
<evidence type="ECO:0000256" key="2">
    <source>
        <dbReference type="ARBA" id="ARBA00015953"/>
    </source>
</evidence>
<dbReference type="InterPro" id="IPR015190">
    <property type="entry name" value="Elong_fac_SelB-wing-hlx_typ-2"/>
</dbReference>
<dbReference type="InterPro" id="IPR000795">
    <property type="entry name" value="T_Tr_GTP-bd_dom"/>
</dbReference>
<dbReference type="SUPFAM" id="SSF50447">
    <property type="entry name" value="Translation proteins"/>
    <property type="match status" value="1"/>
</dbReference>
<dbReference type="PANTHER" id="PTHR43721">
    <property type="entry name" value="ELONGATION FACTOR TU-RELATED"/>
    <property type="match status" value="1"/>
</dbReference>
<protein>
    <recommendedName>
        <fullName evidence="2">Selenocysteine-specific elongation factor</fullName>
    </recommendedName>
    <alternativeName>
        <fullName evidence="8">SelB translation factor</fullName>
    </alternativeName>
</protein>
<evidence type="ECO:0000256" key="7">
    <source>
        <dbReference type="ARBA" id="ARBA00025526"/>
    </source>
</evidence>
<dbReference type="NCBIfam" id="TIGR00475">
    <property type="entry name" value="selB"/>
    <property type="match status" value="1"/>
</dbReference>
<dbReference type="Pfam" id="PF00009">
    <property type="entry name" value="GTP_EFTU"/>
    <property type="match status" value="1"/>
</dbReference>
<keyword evidence="4" id="KW-0547">Nucleotide-binding</keyword>
<evidence type="ECO:0000256" key="6">
    <source>
        <dbReference type="ARBA" id="ARBA00023134"/>
    </source>
</evidence>
<dbReference type="InterPro" id="IPR036388">
    <property type="entry name" value="WH-like_DNA-bd_sf"/>
</dbReference>